<sequence>MNRRIVFALTGTLLWLVPGTALAHGALEGLGDFYAGLLHPFVVPSELLAVVATALLLGRGGRAACRAGTVVLAVGVATGLVLSAALPQPPDATPLLLATALAAAGAVTAGLRAPLWLAVGVAAVCGLAVGTDAVPEAGAAAGRLWSAVATVIGCVALATVIAGLTLGAHLHWHRVAARVAGSWISACAFLYFAMLLVQHWALWTAGGAVGNSGSGG</sequence>
<keyword evidence="3" id="KW-1185">Reference proteome</keyword>
<proteinExistence type="predicted"/>
<comment type="caution">
    <text evidence="2">The sequence shown here is derived from an EMBL/GenBank/DDBJ whole genome shotgun (WGS) entry which is preliminary data.</text>
</comment>
<keyword evidence="1" id="KW-1133">Transmembrane helix</keyword>
<dbReference type="RefSeq" id="WP_340331973.1">
    <property type="nucleotide sequence ID" value="NZ_JAZHOF010000011.1"/>
</dbReference>
<dbReference type="InterPro" id="IPR007038">
    <property type="entry name" value="HupE_UreJ"/>
</dbReference>
<dbReference type="Proteomes" id="UP001378188">
    <property type="component" value="Unassembled WGS sequence"/>
</dbReference>
<keyword evidence="1" id="KW-0472">Membrane</keyword>
<feature type="transmembrane region" description="Helical" evidence="1">
    <location>
        <begin position="92"/>
        <end position="108"/>
    </location>
</feature>
<evidence type="ECO:0000313" key="2">
    <source>
        <dbReference type="EMBL" id="MEJ8574271.1"/>
    </source>
</evidence>
<feature type="transmembrane region" description="Helical" evidence="1">
    <location>
        <begin position="69"/>
        <end position="86"/>
    </location>
</feature>
<accession>A0AAW9S386</accession>
<feature type="transmembrane region" description="Helical" evidence="1">
    <location>
        <begin position="180"/>
        <end position="201"/>
    </location>
</feature>
<organism evidence="2 3">
    <name type="scientific">Microbaculum marinum</name>
    <dbReference type="NCBI Taxonomy" id="1764581"/>
    <lineage>
        <taxon>Bacteria</taxon>
        <taxon>Pseudomonadati</taxon>
        <taxon>Pseudomonadota</taxon>
        <taxon>Alphaproteobacteria</taxon>
        <taxon>Hyphomicrobiales</taxon>
        <taxon>Tepidamorphaceae</taxon>
        <taxon>Microbaculum</taxon>
    </lineage>
</organism>
<feature type="transmembrane region" description="Helical" evidence="1">
    <location>
        <begin position="146"/>
        <end position="168"/>
    </location>
</feature>
<feature type="transmembrane region" description="Helical" evidence="1">
    <location>
        <begin position="115"/>
        <end position="134"/>
    </location>
</feature>
<reference evidence="2 3" key="1">
    <citation type="submission" date="2024-02" db="EMBL/GenBank/DDBJ databases">
        <title>Genome analysis and characterization of Microbaculum marinisediminis sp. nov., isolated from marine sediment.</title>
        <authorList>
            <person name="Du Z.-J."/>
            <person name="Ye Y.-Q."/>
            <person name="Zhang Z.-R."/>
            <person name="Yuan S.-M."/>
            <person name="Zhang X.-Y."/>
        </authorList>
    </citation>
    <scope>NUCLEOTIDE SEQUENCE [LARGE SCALE GENOMIC DNA]</scope>
    <source>
        <strain evidence="2 3">SDUM1044001</strain>
    </source>
</reference>
<dbReference type="AlphaFoldDB" id="A0AAW9S386"/>
<gene>
    <name evidence="2" type="ORF">V3328_22495</name>
</gene>
<protein>
    <submittedName>
        <fullName evidence="2">HupE/UreJ family protein</fullName>
    </submittedName>
</protein>
<dbReference type="Pfam" id="PF04955">
    <property type="entry name" value="HupE_UreJ"/>
    <property type="match status" value="1"/>
</dbReference>
<evidence type="ECO:0000313" key="3">
    <source>
        <dbReference type="Proteomes" id="UP001378188"/>
    </source>
</evidence>
<feature type="transmembrane region" description="Helical" evidence="1">
    <location>
        <begin position="33"/>
        <end position="57"/>
    </location>
</feature>
<evidence type="ECO:0000256" key="1">
    <source>
        <dbReference type="SAM" id="Phobius"/>
    </source>
</evidence>
<keyword evidence="1" id="KW-0812">Transmembrane</keyword>
<name>A0AAW9S386_9HYPH</name>
<dbReference type="EMBL" id="JAZHOF010000011">
    <property type="protein sequence ID" value="MEJ8574271.1"/>
    <property type="molecule type" value="Genomic_DNA"/>
</dbReference>